<evidence type="ECO:0000256" key="4">
    <source>
        <dbReference type="ARBA" id="ARBA00022695"/>
    </source>
</evidence>
<dbReference type="GO" id="GO:0046872">
    <property type="term" value="F:metal ion binding"/>
    <property type="evidence" value="ECO:0007669"/>
    <property type="project" value="UniProtKB-KW"/>
</dbReference>
<evidence type="ECO:0000313" key="9">
    <source>
        <dbReference type="EMBL" id="QEA04444.1"/>
    </source>
</evidence>
<dbReference type="GO" id="GO:0005524">
    <property type="term" value="F:ATP binding"/>
    <property type="evidence" value="ECO:0007669"/>
    <property type="project" value="UniProtKB-KW"/>
</dbReference>
<dbReference type="Pfam" id="PF02696">
    <property type="entry name" value="SelO"/>
    <property type="match status" value="1"/>
</dbReference>
<comment type="cofactor">
    <cofactor evidence="1">
        <name>Mg(2+)</name>
        <dbReference type="ChEBI" id="CHEBI:18420"/>
    </cofactor>
</comment>
<evidence type="ECO:0000256" key="2">
    <source>
        <dbReference type="ARBA" id="ARBA00009747"/>
    </source>
</evidence>
<dbReference type="PANTHER" id="PTHR32057:SF14">
    <property type="entry name" value="PROTEIN ADENYLYLTRANSFERASE SELO, MITOCHONDRIAL"/>
    <property type="match status" value="1"/>
</dbReference>
<dbReference type="InterPro" id="IPR003846">
    <property type="entry name" value="SelO"/>
</dbReference>
<dbReference type="NCBIfam" id="NF000658">
    <property type="entry name" value="PRK00029.1"/>
    <property type="match status" value="1"/>
</dbReference>
<accession>A0A5B8RA99</accession>
<keyword evidence="6" id="KW-0547">Nucleotide-binding</keyword>
<keyword evidence="8" id="KW-0460">Magnesium</keyword>
<evidence type="ECO:0000256" key="7">
    <source>
        <dbReference type="ARBA" id="ARBA00022840"/>
    </source>
</evidence>
<gene>
    <name evidence="9" type="ORF">KBTEX_00752</name>
</gene>
<evidence type="ECO:0000256" key="5">
    <source>
        <dbReference type="ARBA" id="ARBA00022723"/>
    </source>
</evidence>
<organism evidence="9">
    <name type="scientific">uncultured organism</name>
    <dbReference type="NCBI Taxonomy" id="155900"/>
    <lineage>
        <taxon>unclassified sequences</taxon>
        <taxon>environmental samples</taxon>
    </lineage>
</organism>
<comment type="similarity">
    <text evidence="2">Belongs to the SELO family.</text>
</comment>
<name>A0A5B8RA99_9ZZZZ</name>
<keyword evidence="3" id="KW-0808">Transferase</keyword>
<evidence type="ECO:0000256" key="8">
    <source>
        <dbReference type="ARBA" id="ARBA00022842"/>
    </source>
</evidence>
<dbReference type="HAMAP" id="MF_00692">
    <property type="entry name" value="SelO"/>
    <property type="match status" value="1"/>
</dbReference>
<evidence type="ECO:0000256" key="1">
    <source>
        <dbReference type="ARBA" id="ARBA00001946"/>
    </source>
</evidence>
<sequence>MTAGLASLRLDNRFARLPGEFHTRLAPGGLPEPRVLAVSPETAALLGLDPGAVAADADILAGNVPLPGGAPLAMVYAGHQFGQYVPRLGDGRAVLLGQARGNDGRLYDLHLKGAGPTPYSRGADGRAVLRSCLREFLASEALHHLGIPTTRALALVGTSLAVQRERVEPGAAMLRVSRGHVRFGHFEYFYYRERFDALPVLADHVIADAHPDLVGHTARYRLWLERVVRATASLIARWQAVGFVHGVMNTDNMSVLGETIDYGPFAFMDAFSDTFTPNHTDMGGRYSYRMQPAIGEWNVTQLVQACLPLLADTPEAAVEIGRDIVAGYEGAFDAAWLEAFTDKLGIAEPQAGDERLIGDLLARMADGGADFTRTFRALGELHSAADGGDEDFLDKFADRDAAAEWLGRWRRRLATEGRNDAARRQAMHSVNPRYVLRSWMAQQAIDRAEDGDMGETQRLLDCLRRPFDDQPGYAEYAAPPPDWGRGIVLSCSS</sequence>
<evidence type="ECO:0008006" key="10">
    <source>
        <dbReference type="Google" id="ProtNLM"/>
    </source>
</evidence>
<proteinExistence type="inferred from homology"/>
<keyword evidence="7" id="KW-0067">ATP-binding</keyword>
<dbReference type="AlphaFoldDB" id="A0A5B8RA99"/>
<evidence type="ECO:0000256" key="3">
    <source>
        <dbReference type="ARBA" id="ARBA00022679"/>
    </source>
</evidence>
<evidence type="ECO:0000256" key="6">
    <source>
        <dbReference type="ARBA" id="ARBA00022741"/>
    </source>
</evidence>
<keyword evidence="4" id="KW-0548">Nucleotidyltransferase</keyword>
<protein>
    <recommendedName>
        <fullName evidence="10">Protein adenylyltransferase SelO</fullName>
    </recommendedName>
</protein>
<dbReference type="EMBL" id="MN079084">
    <property type="protein sequence ID" value="QEA04444.1"/>
    <property type="molecule type" value="Genomic_DNA"/>
</dbReference>
<keyword evidence="5" id="KW-0479">Metal-binding</keyword>
<dbReference type="PANTHER" id="PTHR32057">
    <property type="entry name" value="PROTEIN ADENYLYLTRANSFERASE SELO, MITOCHONDRIAL"/>
    <property type="match status" value="1"/>
</dbReference>
<dbReference type="GO" id="GO:0070733">
    <property type="term" value="F:AMPylase activity"/>
    <property type="evidence" value="ECO:0007669"/>
    <property type="project" value="TreeGrafter"/>
</dbReference>
<reference evidence="9" key="1">
    <citation type="submission" date="2019-06" db="EMBL/GenBank/DDBJ databases">
        <authorList>
            <person name="Murdoch R.W."/>
            <person name="Fathepure B."/>
        </authorList>
    </citation>
    <scope>NUCLEOTIDE SEQUENCE</scope>
</reference>